<proteinExistence type="predicted"/>
<name>A0ABP1HER8_9EUKA</name>
<comment type="caution">
    <text evidence="1">The sequence shown here is derived from an EMBL/GenBank/DDBJ whole genome shotgun (WGS) entry which is preliminary data.</text>
</comment>
<protein>
    <submittedName>
        <fullName evidence="1">Hypothetical_protein</fullName>
    </submittedName>
</protein>
<sequence>MFLAKAICLDLVQVLQRSYCTQEYTITWIITNKQKNSTNFRMKKWSDFHIFHTRKRFSCVVVLCLIRTQRRFFACLCAVQQPQLIHQKLWYAVQYDYCSLNRIITYQNTVQLHTGHQQSGKHQEL</sequence>
<gene>
    <name evidence="1" type="ORF">HINF_LOCUS11682</name>
</gene>
<organism evidence="1 2">
    <name type="scientific">Hexamita inflata</name>
    <dbReference type="NCBI Taxonomy" id="28002"/>
    <lineage>
        <taxon>Eukaryota</taxon>
        <taxon>Metamonada</taxon>
        <taxon>Diplomonadida</taxon>
        <taxon>Hexamitidae</taxon>
        <taxon>Hexamitinae</taxon>
        <taxon>Hexamita</taxon>
    </lineage>
</organism>
<keyword evidence="2" id="KW-1185">Reference proteome</keyword>
<evidence type="ECO:0000313" key="1">
    <source>
        <dbReference type="EMBL" id="CAL5990850.1"/>
    </source>
</evidence>
<reference evidence="1 2" key="1">
    <citation type="submission" date="2024-07" db="EMBL/GenBank/DDBJ databases">
        <authorList>
            <person name="Akdeniz Z."/>
        </authorList>
    </citation>
    <scope>NUCLEOTIDE SEQUENCE [LARGE SCALE GENOMIC DNA]</scope>
</reference>
<dbReference type="EMBL" id="CAXDID020000026">
    <property type="protein sequence ID" value="CAL5990850.1"/>
    <property type="molecule type" value="Genomic_DNA"/>
</dbReference>
<dbReference type="Proteomes" id="UP001642409">
    <property type="component" value="Unassembled WGS sequence"/>
</dbReference>
<evidence type="ECO:0000313" key="2">
    <source>
        <dbReference type="Proteomes" id="UP001642409"/>
    </source>
</evidence>
<accession>A0ABP1HER8</accession>